<dbReference type="GO" id="GO:0004930">
    <property type="term" value="F:G protein-coupled receptor activity"/>
    <property type="evidence" value="ECO:0007669"/>
    <property type="project" value="InterPro"/>
</dbReference>
<evidence type="ECO:0000259" key="2">
    <source>
        <dbReference type="PROSITE" id="PS50234"/>
    </source>
</evidence>
<name>A0A1V0B5G8_9GAMM</name>
<dbReference type="InterPro" id="IPR011049">
    <property type="entry name" value="Serralysin-like_metalloprot_C"/>
</dbReference>
<dbReference type="InterPro" id="IPR001343">
    <property type="entry name" value="Hemolysn_Ca-bd"/>
</dbReference>
<dbReference type="SUPFAM" id="SSF53300">
    <property type="entry name" value="vWA-like"/>
    <property type="match status" value="1"/>
</dbReference>
<dbReference type="Pfam" id="PF00353">
    <property type="entry name" value="HemolysinCabind"/>
    <property type="match status" value="2"/>
</dbReference>
<organism evidence="3 4">
    <name type="scientific">Halopseudomonas phragmitis</name>
    <dbReference type="NCBI Taxonomy" id="1931241"/>
    <lineage>
        <taxon>Bacteria</taxon>
        <taxon>Pseudomonadati</taxon>
        <taxon>Pseudomonadota</taxon>
        <taxon>Gammaproteobacteria</taxon>
        <taxon>Pseudomonadales</taxon>
        <taxon>Pseudomonadaceae</taxon>
        <taxon>Halopseudomonas</taxon>
    </lineage>
</organism>
<dbReference type="InterPro" id="IPR018511">
    <property type="entry name" value="Hemolysin-typ_Ca-bd_CS"/>
</dbReference>
<accession>A0A1V0B5G8</accession>
<gene>
    <name evidence="3" type="ORF">BVH74_10620</name>
</gene>
<dbReference type="SUPFAM" id="SSF51120">
    <property type="entry name" value="beta-Roll"/>
    <property type="match status" value="1"/>
</dbReference>
<dbReference type="InterPro" id="IPR026919">
    <property type="entry name" value="ADGRV1"/>
</dbReference>
<dbReference type="SMART" id="SM00327">
    <property type="entry name" value="VWA"/>
    <property type="match status" value="1"/>
</dbReference>
<dbReference type="Gene3D" id="3.40.50.410">
    <property type="entry name" value="von Willebrand factor, type A domain"/>
    <property type="match status" value="1"/>
</dbReference>
<dbReference type="Pfam" id="PF13519">
    <property type="entry name" value="VWA_2"/>
    <property type="match status" value="1"/>
</dbReference>
<sequence length="2048" mass="211305">MAGINAVVIKVIGQVFAVGPGGERRLLVEGDRVLAGERVITGEAGGVSLALDDGRELDLGRESSFLLSDSPPAADEPMDIEAIQQAIAAGADPTLLFEATAAGLGAGAAGGGEGGGHSFVLLDRLDLRVNPQVGYDTAGPQFATLDIPQDEDLFFAQDEELPPQEPPVISIQPIGGADASVTVEGGVLEFLVTLSAPSSVPITFTWTLSFGTAELADLQAGVLLTNTVTIPPGVTSYVISIPTFDDDIYEGGPGTFEDLFITISDVIAATPGQTQVTGLIEDNDPLPVVNIVEVAEGVGAVTVEGGNLVFQISLSGPSSEPVEVFWELVLDGTAEEADLITPVTYSGSVIIPAGETSAQVIVPTFDDDIFEGGPGTFEDLSFNLTGVTGAGLGTASSVSGQIEDNEQLPVVNIVEVAEGVGAVTVEGGNLVFQISLSGPSSEPVEVFWELVLDGTAEEADLITPVTYSGSVIIPAGETSAQVIVPTFDDDIFEGGPGTFEDLSFNLTGVTGAGLGTASSVSGQIEDNEQLPVVNIVEVAEGVGAVTVEGGNLVFQISLSGPSSEPVEVFWELVLDGTAEEADLITPVTYSGSVIIPAGETSAQVIVPTFDDDIFEGGPGTFEDLSFNLTGVTGAGLGPVSSVSGQIEDNEQLPVVNIVEVAEGVGAVTVEGGNLVFQISLSGPSSEPVEVFWELVLDGTAEEADLITPVTYSGSVIIPAGETSAQVIVPTFDDDIFEGGPGTFEDLSFNLTGVTGAGLGPVSSVSGQIEDNEQLPVVNIVEVAEGVGAVTVEGGNLVFQISLSGPSSEPVEVFWELVLDGTAEEADLITPVTYSGSVIIPAGETSAQVIVPTFDDDIFEGGPGTFEDLSFNLTGVTGAGLGPVSSVSGQIEDNEQLPVVNIVEVAEGVGAVTVEGGNLVFQISLSGPSSEPVEVFWELVLDGTAEEADLITPVTYSGSVIIPAGETSAQVIVPTFDDDIFEGGPGTFEDLSFNLTGVTGAGLGPVSSVSGQIEDNEQLPTLDLEVNAKGIGAVVEEGGDLVFKVNLSGLSAFETSVDWTITFGTASPDDLTDPLTLSGTLIIPAGSASGNIVISTFDDLLFEGGPGTFESLFLTLSNPVGAQLGVSVAKGLIEDNDLLPEGTADKYKVIEGQVLDSEADGAIQGVLFNDQPGLSVASVSLNADGSDPQAVGPGGLVFMTALGGTLTVYANGEFVYQAPVLNHPLDQDYLLDSFYYLASDGTNLSEPIKVSIKVFDTEPVIEAVENLVVDNTAGVTIGTWSYDPGADGLRQQMADLESGINLSFDSSGLNGTFISEREDVYQGGDYLGEKLTVKVQDGDNVYTFFTLFMKVDGTYEFDLITPNPTLSETNTFDKNIGGNFSELWTEQIFGASFNSSTDIRFTGGGGASVNSSTQGIGVGNNFISAGQSLNMAFFVADGDGNTATHPTEQKEINIASLSFFFAGGSGSAVINILVKDENGATIATLNGVDISHGAPVAVNAQDLNIQGFYELTVQHVSGDQMRLRTLSTEVEILPADQKLNFNVEIVDADFDADDFDFTVDIATPVMSQLLVGTSADDVLPTGTGDAIAIGDVKGILSVENPDNYNIVLIADLSGSMAFNSGTPGLTRVELMKQALTKLVNDLAQHNGQVNVHLVPFGTNIATPQTFNLGNPAEVALLLAAIMAMEATLGGTNYHAALLATEQWLDGQVPTTQGFHNKVLFLTDGNPTYHLNNGGNPVSGGAGDTTSAANLSNAVSAMASLVGSHDVAVSAIGIGANINENYLRFFDNTSVTGNATVRIGGTNISGPVGQVEIVNTAEDLELALSGAVDLVPFVGDDIVIGSDGDDILFGDTISSDALGAAYAGQGYQGLVNYLTDQLGRAPTTEELIAEIRSDPLKFYDPNNPLGGDDVLIGGAGNDLLFGGAGDDVLIGDPGNDIMYGGLGADTFVWQSGDQGSVDSPAVDIVMDFSLAEGDRLDLSELLGGIDAGDIFSYLQAEGTVFEGVNSTLLKVSSSGDVADAVDQQILLKGVSWSNADISNMLADPDPSLLV</sequence>
<evidence type="ECO:0000313" key="4">
    <source>
        <dbReference type="Proteomes" id="UP000243488"/>
    </source>
</evidence>
<proteinExistence type="predicted"/>
<evidence type="ECO:0000256" key="1">
    <source>
        <dbReference type="ARBA" id="ARBA00022837"/>
    </source>
</evidence>
<dbReference type="STRING" id="1931241.BVH74_10620"/>
<dbReference type="PANTHER" id="PTHR46682">
    <property type="entry name" value="ADHESION G-PROTEIN COUPLED RECEPTOR V1"/>
    <property type="match status" value="1"/>
</dbReference>
<reference evidence="3 4" key="1">
    <citation type="submission" date="2017-03" db="EMBL/GenBank/DDBJ databases">
        <title>Complete genome sequence of the novel DNRA strain Pseudomonas sp. S-6-2 isolated from Chinese polluted river sediment. Journal of Biotechnology.</title>
        <authorList>
            <person name="Li J."/>
            <person name="Xiang F."/>
            <person name="Wang L."/>
            <person name="Xi L."/>
            <person name="Liu J."/>
        </authorList>
    </citation>
    <scope>NUCLEOTIDE SEQUENCE [LARGE SCALE GENOMIC DNA]</scope>
    <source>
        <strain evidence="3 4">S-6-2</strain>
    </source>
</reference>
<keyword evidence="4" id="KW-1185">Reference proteome</keyword>
<dbReference type="RefSeq" id="WP_080050041.1">
    <property type="nucleotide sequence ID" value="NZ_CP020100.1"/>
</dbReference>
<dbReference type="PROSITE" id="PS50234">
    <property type="entry name" value="VWFA"/>
    <property type="match status" value="1"/>
</dbReference>
<dbReference type="KEGG" id="ppha:BVH74_10620"/>
<protein>
    <recommendedName>
        <fullName evidence="2">VWFA domain-containing protein</fullName>
    </recommendedName>
</protein>
<keyword evidence="1" id="KW-0106">Calcium</keyword>
<dbReference type="GO" id="GO:0005509">
    <property type="term" value="F:calcium ion binding"/>
    <property type="evidence" value="ECO:0007669"/>
    <property type="project" value="InterPro"/>
</dbReference>
<dbReference type="CDD" id="cd00198">
    <property type="entry name" value="vWFA"/>
    <property type="match status" value="1"/>
</dbReference>
<dbReference type="SUPFAM" id="SSF141072">
    <property type="entry name" value="CalX-like"/>
    <property type="match status" value="8"/>
</dbReference>
<dbReference type="NCBIfam" id="TIGR03661">
    <property type="entry name" value="T1SS_VCA0849"/>
    <property type="match status" value="1"/>
</dbReference>
<dbReference type="Proteomes" id="UP000243488">
    <property type="component" value="Chromosome"/>
</dbReference>
<evidence type="ECO:0000313" key="3">
    <source>
        <dbReference type="EMBL" id="AQZ95173.1"/>
    </source>
</evidence>
<dbReference type="Gene3D" id="2.60.40.2030">
    <property type="match status" value="8"/>
</dbReference>
<dbReference type="PRINTS" id="PR00313">
    <property type="entry name" value="CABNDNGRPT"/>
</dbReference>
<dbReference type="Gene3D" id="2.150.10.10">
    <property type="entry name" value="Serralysin-like metalloprotease, C-terminal"/>
    <property type="match status" value="1"/>
</dbReference>
<dbReference type="InterPro" id="IPR002035">
    <property type="entry name" value="VWF_A"/>
</dbReference>
<feature type="domain" description="VWFA" evidence="2">
    <location>
        <begin position="1604"/>
        <end position="1829"/>
    </location>
</feature>
<dbReference type="InterPro" id="IPR038081">
    <property type="entry name" value="CalX-like_sf"/>
</dbReference>
<dbReference type="InterPro" id="IPR019960">
    <property type="entry name" value="T1SS_VCA0849"/>
</dbReference>
<dbReference type="PROSITE" id="PS00330">
    <property type="entry name" value="HEMOLYSIN_CALCIUM"/>
    <property type="match status" value="1"/>
</dbReference>
<dbReference type="PANTHER" id="PTHR46682:SF1">
    <property type="entry name" value="ADHESION G-PROTEIN COUPLED RECEPTOR V1"/>
    <property type="match status" value="1"/>
</dbReference>
<dbReference type="EMBL" id="CP020100">
    <property type="protein sequence ID" value="AQZ95173.1"/>
    <property type="molecule type" value="Genomic_DNA"/>
</dbReference>
<dbReference type="NCBIfam" id="NF033682">
    <property type="entry name" value="retention_LapA"/>
    <property type="match status" value="1"/>
</dbReference>
<dbReference type="InterPro" id="IPR047777">
    <property type="entry name" value="LapA-like_RM"/>
</dbReference>
<dbReference type="InterPro" id="IPR036465">
    <property type="entry name" value="vWFA_dom_sf"/>
</dbReference>
<dbReference type="GO" id="GO:0016020">
    <property type="term" value="C:membrane"/>
    <property type="evidence" value="ECO:0007669"/>
    <property type="project" value="InterPro"/>
</dbReference>